<dbReference type="InterPro" id="IPR022454">
    <property type="entry name" value="CHP03883_F420-assoc"/>
</dbReference>
<evidence type="ECO:0000256" key="1">
    <source>
        <dbReference type="SAM" id="MobiDB-lite"/>
    </source>
</evidence>
<dbReference type="Gene3D" id="1.20.150.30">
    <property type="entry name" value="Zincin-like metallopeptidase, N-terminal domain"/>
    <property type="match status" value="1"/>
</dbReference>
<dbReference type="Proteomes" id="UP000462152">
    <property type="component" value="Unassembled WGS sequence"/>
</dbReference>
<evidence type="ECO:0000313" key="3">
    <source>
        <dbReference type="Proteomes" id="UP000462152"/>
    </source>
</evidence>
<dbReference type="PANTHER" id="PTHR39420:SF1">
    <property type="entry name" value="HYDROLASE"/>
    <property type="match status" value="1"/>
</dbReference>
<dbReference type="InterPro" id="IPR042271">
    <property type="entry name" value="Zinicin_2_N"/>
</dbReference>
<dbReference type="Pfam" id="PF10103">
    <property type="entry name" value="Zincin_2"/>
    <property type="match status" value="1"/>
</dbReference>
<reference evidence="2 3" key="1">
    <citation type="submission" date="2019-12" db="EMBL/GenBank/DDBJ databases">
        <authorList>
            <person name="Li J."/>
            <person name="Shi Y."/>
            <person name="Xu G."/>
            <person name="Xiao D."/>
            <person name="Ran X."/>
        </authorList>
    </citation>
    <scope>NUCLEOTIDE SEQUENCE [LARGE SCALE GENOMIC DNA]</scope>
    <source>
        <strain evidence="2 3">JCM 15915</strain>
    </source>
</reference>
<evidence type="ECO:0000313" key="2">
    <source>
        <dbReference type="EMBL" id="MUN54441.1"/>
    </source>
</evidence>
<dbReference type="InterPro" id="IPR018766">
    <property type="entry name" value="Zinicin_2"/>
</dbReference>
<protein>
    <submittedName>
        <fullName evidence="2">Hydrolase</fullName>
    </submittedName>
</protein>
<dbReference type="NCBIfam" id="TIGR03624">
    <property type="entry name" value="putative hydrolase"/>
    <property type="match status" value="1"/>
</dbReference>
<proteinExistence type="predicted"/>
<feature type="region of interest" description="Disordered" evidence="1">
    <location>
        <begin position="229"/>
        <end position="260"/>
    </location>
</feature>
<accession>A0A7K1LGX8</accession>
<dbReference type="SUPFAM" id="SSF55486">
    <property type="entry name" value="Metalloproteases ('zincins'), catalytic domain"/>
    <property type="match status" value="1"/>
</dbReference>
<sequence length="412" mass="45207">MVGIMTENIISWKAAASAAARVTPAGPKLSAREAGRVVESVRYNATASVDHVHRITQLDAAENLHDSQVLVVDRAGWSRANAQTFSHLLNELVRAGLQEKFDDMGSVDRKVAEMGTAVELGGVLSFLSSKVLGQYDPFAALGGFGAPGGRLLLVAPNLVMIERELNLEPEDFRLWVCLHEQTHRVQFAAAPWLRGHMIDLMSRLPESVAGGGKEMVDRLIEGATEAVRTARKKGETPAVGTAADGENSEDGETATGTDAVLNPVPKNRMTALLDEESAAVFSRLTGIMSLMEGHANVVMDAVDAEIVPTVKTIRRRFETRGRNRGAFDTMIRKALGMDIKMRQYRDGQRFVRHVVDERGMAQFNRIWEGPDNLPSELEIHNPRLWIDRVLDGRAASDRPADTTDDDRPEGVR</sequence>
<dbReference type="PANTHER" id="PTHR39420">
    <property type="match status" value="1"/>
</dbReference>
<dbReference type="GO" id="GO:0016787">
    <property type="term" value="F:hydrolase activity"/>
    <property type="evidence" value="ECO:0007669"/>
    <property type="project" value="UniProtKB-KW"/>
</dbReference>
<organism evidence="2 3">
    <name type="scientific">Rothia koreensis</name>
    <dbReference type="NCBI Taxonomy" id="592378"/>
    <lineage>
        <taxon>Bacteria</taxon>
        <taxon>Bacillati</taxon>
        <taxon>Actinomycetota</taxon>
        <taxon>Actinomycetes</taxon>
        <taxon>Micrococcales</taxon>
        <taxon>Micrococcaceae</taxon>
        <taxon>Rothia</taxon>
    </lineage>
</organism>
<keyword evidence="2" id="KW-0378">Hydrolase</keyword>
<name>A0A7K1LGX8_9MICC</name>
<keyword evidence="3" id="KW-1185">Reference proteome</keyword>
<comment type="caution">
    <text evidence="2">The sequence shown here is derived from an EMBL/GenBank/DDBJ whole genome shotgun (WGS) entry which is preliminary data.</text>
</comment>
<dbReference type="OrthoDB" id="142939at2"/>
<gene>
    <name evidence="2" type="ORF">GMA10_04305</name>
</gene>
<dbReference type="EMBL" id="WOGT01000002">
    <property type="protein sequence ID" value="MUN54441.1"/>
    <property type="molecule type" value="Genomic_DNA"/>
</dbReference>
<dbReference type="NCBIfam" id="TIGR03883">
    <property type="entry name" value="DUF2342_F420"/>
    <property type="match status" value="1"/>
</dbReference>
<dbReference type="AlphaFoldDB" id="A0A7K1LGX8"/>